<evidence type="ECO:0000256" key="8">
    <source>
        <dbReference type="ARBA" id="ARBA00022605"/>
    </source>
</evidence>
<dbReference type="GO" id="GO:0005737">
    <property type="term" value="C:cytoplasm"/>
    <property type="evidence" value="ECO:0007669"/>
    <property type="project" value="UniProtKB-SubCell"/>
</dbReference>
<dbReference type="InterPro" id="IPR023016">
    <property type="entry name" value="HisA/PriA"/>
</dbReference>
<dbReference type="Proteomes" id="UP000470082">
    <property type="component" value="Unassembled WGS sequence"/>
</dbReference>
<feature type="active site" description="Proton acceptor" evidence="12">
    <location>
        <position position="8"/>
    </location>
</feature>
<evidence type="ECO:0000256" key="7">
    <source>
        <dbReference type="ARBA" id="ARBA00022490"/>
    </source>
</evidence>
<protein>
    <recommendedName>
        <fullName evidence="6 12">1-(5-phosphoribosyl)-5-[(5-phosphoribosylamino)methylideneamino] imidazole-4-carboxamide isomerase</fullName>
        <ecNumber evidence="5 12">5.3.1.16</ecNumber>
    </recommendedName>
    <alternativeName>
        <fullName evidence="11 12">Phosphoribosylformimino-5-aminoimidazole carboxamide ribotide isomerase</fullName>
    </alternativeName>
</protein>
<gene>
    <name evidence="12 15" type="primary">hisA</name>
    <name evidence="15" type="ORF">FYJ50_04905</name>
</gene>
<feature type="active site" description="Proton donor" evidence="12">
    <location>
        <position position="129"/>
    </location>
</feature>
<dbReference type="UniPathway" id="UPA00031">
    <property type="reaction ID" value="UER00009"/>
</dbReference>
<dbReference type="Gene3D" id="3.20.20.70">
    <property type="entry name" value="Aldolase class I"/>
    <property type="match status" value="1"/>
</dbReference>
<comment type="pathway">
    <text evidence="3 12 14">Amino-acid biosynthesis; L-histidine biosynthesis; L-histidine from 5-phospho-alpha-D-ribose 1-diphosphate: step 4/9.</text>
</comment>
<dbReference type="InterPro" id="IPR044524">
    <property type="entry name" value="Isoase_HisA-like"/>
</dbReference>
<organism evidence="15 16">
    <name type="scientific">Floccifex porci</name>
    <dbReference type="NCBI Taxonomy" id="2606629"/>
    <lineage>
        <taxon>Bacteria</taxon>
        <taxon>Bacillati</taxon>
        <taxon>Bacillota</taxon>
        <taxon>Erysipelotrichia</taxon>
        <taxon>Erysipelotrichales</taxon>
        <taxon>Erysipelotrichaceae</taxon>
        <taxon>Floccifex</taxon>
    </lineage>
</organism>
<dbReference type="HAMAP" id="MF_01014">
    <property type="entry name" value="HisA"/>
    <property type="match status" value="1"/>
</dbReference>
<keyword evidence="8 12" id="KW-0028">Amino-acid biosynthesis</keyword>
<accession>A0A7X2T3C8</accession>
<comment type="similarity">
    <text evidence="4 12 13">Belongs to the HisA/HisF family.</text>
</comment>
<comment type="catalytic activity">
    <reaction evidence="1 12 14">
        <text>1-(5-phospho-beta-D-ribosyl)-5-[(5-phospho-beta-D-ribosylamino)methylideneamino]imidazole-4-carboxamide = 5-[(5-phospho-1-deoxy-D-ribulos-1-ylimino)methylamino]-1-(5-phospho-beta-D-ribosyl)imidazole-4-carboxamide</text>
        <dbReference type="Rhea" id="RHEA:15469"/>
        <dbReference type="ChEBI" id="CHEBI:58435"/>
        <dbReference type="ChEBI" id="CHEBI:58525"/>
        <dbReference type="EC" id="5.3.1.16"/>
    </reaction>
</comment>
<evidence type="ECO:0000256" key="5">
    <source>
        <dbReference type="ARBA" id="ARBA00012550"/>
    </source>
</evidence>
<sequence length="239" mass="26343">MIIIPAIDIIEKKPVRLYQGDYSKKEEVGHSVLEIAQAFESQGAKWIHCVDLDGAKSGKKENAKLICQVSKQVSIPIEVGGGIRNMEDISFYLDNGISRIILGTAAIENENLLKEAIQKYKDKIAVGIDCKDGMVCVNGWLENSHIHYIDFARKMESLGVSTLIFTDISKDGTLQGPNLEMLKELKENVNCNIIASGGIKDLSHIQSLKELDLYGAITGKAMYTKSLDLKDALKLCKEG</sequence>
<keyword evidence="7 12" id="KW-0963">Cytoplasm</keyword>
<comment type="subcellular location">
    <subcellularLocation>
        <location evidence="2 12 14">Cytoplasm</location>
    </subcellularLocation>
</comment>
<evidence type="ECO:0000256" key="11">
    <source>
        <dbReference type="ARBA" id="ARBA00030547"/>
    </source>
</evidence>
<evidence type="ECO:0000256" key="10">
    <source>
        <dbReference type="ARBA" id="ARBA00023235"/>
    </source>
</evidence>
<dbReference type="RefSeq" id="WP_154459980.1">
    <property type="nucleotide sequence ID" value="NZ_JAQYTQ010000084.1"/>
</dbReference>
<dbReference type="FunFam" id="3.20.20.70:FF:000009">
    <property type="entry name" value="1-(5-phosphoribosyl)-5-[(5-phosphoribosylamino)methylideneamino] imidazole-4-carboxamide isomerase"/>
    <property type="match status" value="1"/>
</dbReference>
<dbReference type="SUPFAM" id="SSF51366">
    <property type="entry name" value="Ribulose-phoshate binding barrel"/>
    <property type="match status" value="1"/>
</dbReference>
<dbReference type="GO" id="GO:0000162">
    <property type="term" value="P:L-tryptophan biosynthetic process"/>
    <property type="evidence" value="ECO:0007669"/>
    <property type="project" value="TreeGrafter"/>
</dbReference>
<dbReference type="GO" id="GO:0000105">
    <property type="term" value="P:L-histidine biosynthetic process"/>
    <property type="evidence" value="ECO:0007669"/>
    <property type="project" value="UniProtKB-UniRule"/>
</dbReference>
<evidence type="ECO:0000256" key="4">
    <source>
        <dbReference type="ARBA" id="ARBA00009667"/>
    </source>
</evidence>
<evidence type="ECO:0000256" key="3">
    <source>
        <dbReference type="ARBA" id="ARBA00005133"/>
    </source>
</evidence>
<evidence type="ECO:0000256" key="13">
    <source>
        <dbReference type="RuleBase" id="RU003657"/>
    </source>
</evidence>
<dbReference type="InterPro" id="IPR011060">
    <property type="entry name" value="RibuloseP-bd_barrel"/>
</dbReference>
<comment type="caution">
    <text evidence="15">The sequence shown here is derived from an EMBL/GenBank/DDBJ whole genome shotgun (WGS) entry which is preliminary data.</text>
</comment>
<dbReference type="EC" id="5.3.1.16" evidence="5 12"/>
<evidence type="ECO:0000256" key="12">
    <source>
        <dbReference type="HAMAP-Rule" id="MF_01014"/>
    </source>
</evidence>
<evidence type="ECO:0000256" key="2">
    <source>
        <dbReference type="ARBA" id="ARBA00004496"/>
    </source>
</evidence>
<keyword evidence="16" id="KW-1185">Reference proteome</keyword>
<dbReference type="PANTHER" id="PTHR43090:SF2">
    <property type="entry name" value="1-(5-PHOSPHORIBOSYL)-5-[(5-PHOSPHORIBOSYLAMINO)METHYLIDENEAMINO] IMIDAZOLE-4-CARBOXAMIDE ISOMERASE"/>
    <property type="match status" value="1"/>
</dbReference>
<evidence type="ECO:0000313" key="16">
    <source>
        <dbReference type="Proteomes" id="UP000470082"/>
    </source>
</evidence>
<dbReference type="GO" id="GO:0003949">
    <property type="term" value="F:1-(5-phosphoribosyl)-5-[(5-phosphoribosylamino)methylideneamino]imidazole-4-carboxamide isomerase activity"/>
    <property type="evidence" value="ECO:0007669"/>
    <property type="project" value="UniProtKB-UniRule"/>
</dbReference>
<name>A0A7X2T3C8_9FIRM</name>
<dbReference type="AlphaFoldDB" id="A0A7X2T3C8"/>
<evidence type="ECO:0000256" key="6">
    <source>
        <dbReference type="ARBA" id="ARBA00018464"/>
    </source>
</evidence>
<evidence type="ECO:0000256" key="9">
    <source>
        <dbReference type="ARBA" id="ARBA00023102"/>
    </source>
</evidence>
<evidence type="ECO:0000256" key="1">
    <source>
        <dbReference type="ARBA" id="ARBA00000901"/>
    </source>
</evidence>
<dbReference type="InterPro" id="IPR013785">
    <property type="entry name" value="Aldolase_TIM"/>
</dbReference>
<evidence type="ECO:0000256" key="14">
    <source>
        <dbReference type="RuleBase" id="RU003658"/>
    </source>
</evidence>
<dbReference type="PANTHER" id="PTHR43090">
    <property type="entry name" value="1-(5-PHOSPHORIBOSYL)-5-[(5-PHOSPHORIBOSYLAMINO)METHYLIDENEAMINO] IMIDAZOLE-4-CARBOXAMIDE ISOMERASE"/>
    <property type="match status" value="1"/>
</dbReference>
<reference evidence="15 16" key="1">
    <citation type="submission" date="2019-08" db="EMBL/GenBank/DDBJ databases">
        <title>In-depth cultivation of the pig gut microbiome towards novel bacterial diversity and tailored functional studies.</title>
        <authorList>
            <person name="Wylensek D."/>
            <person name="Hitch T.C.A."/>
            <person name="Clavel T."/>
        </authorList>
    </citation>
    <scope>NUCLEOTIDE SEQUENCE [LARGE SCALE GENOMIC DNA]</scope>
    <source>
        <strain evidence="15 16">LKV-178-WT-2G</strain>
    </source>
</reference>
<keyword evidence="10 12" id="KW-0413">Isomerase</keyword>
<evidence type="ECO:0000313" key="15">
    <source>
        <dbReference type="EMBL" id="MSS01444.1"/>
    </source>
</evidence>
<proteinExistence type="inferred from homology"/>
<dbReference type="Pfam" id="PF00977">
    <property type="entry name" value="His_biosynth"/>
    <property type="match status" value="1"/>
</dbReference>
<dbReference type="NCBIfam" id="TIGR00007">
    <property type="entry name" value="1-(5-phosphoribosyl)-5-[(5-phosphoribosylamino)methylideneamino]imidazole-4-carboxamide isomerase"/>
    <property type="match status" value="1"/>
</dbReference>
<dbReference type="InterPro" id="IPR006063">
    <property type="entry name" value="HisA_bact_arch"/>
</dbReference>
<keyword evidence="9 12" id="KW-0368">Histidine biosynthesis</keyword>
<dbReference type="EMBL" id="VUMM01000007">
    <property type="protein sequence ID" value="MSS01444.1"/>
    <property type="molecule type" value="Genomic_DNA"/>
</dbReference>
<dbReference type="InterPro" id="IPR006062">
    <property type="entry name" value="His_biosynth"/>
</dbReference>
<dbReference type="CDD" id="cd04732">
    <property type="entry name" value="HisA"/>
    <property type="match status" value="1"/>
</dbReference>